<keyword evidence="5" id="KW-1185">Reference proteome</keyword>
<dbReference type="PANTHER" id="PTHR42659">
    <property type="entry name" value="XANTHINE DEHYDROGENASE SUBUNIT C-RELATED"/>
    <property type="match status" value="1"/>
</dbReference>
<gene>
    <name evidence="4" type="ORF">NTA49_10555</name>
</gene>
<proteinExistence type="predicted"/>
<dbReference type="EMBL" id="JANKJG010000007">
    <property type="protein sequence ID" value="MCR8826978.1"/>
    <property type="molecule type" value="Genomic_DNA"/>
</dbReference>
<dbReference type="Gene3D" id="3.30.43.10">
    <property type="entry name" value="Uridine Diphospho-n-acetylenolpyruvylglucosamine Reductase, domain 2"/>
    <property type="match status" value="1"/>
</dbReference>
<dbReference type="InterPro" id="IPR005107">
    <property type="entry name" value="CO_DH_flav_C"/>
</dbReference>
<name>A0ABT1Z1I3_9RHOB</name>
<keyword evidence="2" id="KW-0274">FAD</keyword>
<dbReference type="InterPro" id="IPR002346">
    <property type="entry name" value="Mopterin_DH_FAD-bd"/>
</dbReference>
<accession>A0ABT1Z1I3</accession>
<dbReference type="Proteomes" id="UP001165396">
    <property type="component" value="Unassembled WGS sequence"/>
</dbReference>
<dbReference type="SUPFAM" id="SSF56176">
    <property type="entry name" value="FAD-binding/transporter-associated domain-like"/>
    <property type="match status" value="1"/>
</dbReference>
<dbReference type="InterPro" id="IPR016167">
    <property type="entry name" value="FAD-bd_PCMH_sub1"/>
</dbReference>
<evidence type="ECO:0000313" key="5">
    <source>
        <dbReference type="Proteomes" id="UP001165396"/>
    </source>
</evidence>
<feature type="domain" description="FAD-binding PCMH-type" evidence="3">
    <location>
        <begin position="1"/>
        <end position="223"/>
    </location>
</feature>
<dbReference type="InterPro" id="IPR036318">
    <property type="entry name" value="FAD-bd_PCMH-like_sf"/>
</dbReference>
<dbReference type="Gene3D" id="3.30.465.10">
    <property type="match status" value="2"/>
</dbReference>
<dbReference type="Gene3D" id="3.30.390.50">
    <property type="entry name" value="CO dehydrogenase flavoprotein, C-terminal domain"/>
    <property type="match status" value="1"/>
</dbReference>
<dbReference type="InterPro" id="IPR036683">
    <property type="entry name" value="CO_DH_flav_C_dom_sf"/>
</dbReference>
<protein>
    <submittedName>
        <fullName evidence="4">Xanthine dehydrogenase family protein subunit M</fullName>
    </submittedName>
</protein>
<sequence length="333" mass="34748">MRNFDYHRPTDIAAAIEAARADGAEILAGGTTMVDLMKIGVWEPQALVDITSLSELEGYDVGSDRITFGALARMAEVGDDDALKTAAPVLTESLWKAASPQLRHAARLGGNILQQTRCPYFRDTAYAQCNKRNPGSGCAALDGGETNLHAILGGSDACVAMYPGDFAQALVAFDAEVTTKGPGGARTIPFADLHVLPGDTPHIETILNRGEIVTGITVPVTGALKASHYLKARDRESYAFASASAAVGLDMDGDTVRDARIAIGGVAAVPWRARAAEDSLKGGPLTEETAREAGRIAFADAVPLEGSEYKIKLGADVVAGALMTAHARATGGE</sequence>
<evidence type="ECO:0000259" key="3">
    <source>
        <dbReference type="PROSITE" id="PS51387"/>
    </source>
</evidence>
<dbReference type="InterPro" id="IPR016169">
    <property type="entry name" value="FAD-bd_PCMH_sub2"/>
</dbReference>
<reference evidence="4" key="1">
    <citation type="submission" date="2022-07" db="EMBL/GenBank/DDBJ databases">
        <title>Pseudosulfitobacter sp. strain AP-MA-4, whole genome sequence.</title>
        <authorList>
            <person name="Jiang Y."/>
        </authorList>
    </citation>
    <scope>NUCLEOTIDE SEQUENCE</scope>
    <source>
        <strain evidence="4">AP-MA-4</strain>
    </source>
</reference>
<dbReference type="PANTHER" id="PTHR42659:SF1">
    <property type="entry name" value="OXIDOREDUCTASE"/>
    <property type="match status" value="1"/>
</dbReference>
<dbReference type="Pfam" id="PF00941">
    <property type="entry name" value="FAD_binding_5"/>
    <property type="match status" value="1"/>
</dbReference>
<dbReference type="SUPFAM" id="SSF55447">
    <property type="entry name" value="CO dehydrogenase flavoprotein C-terminal domain-like"/>
    <property type="match status" value="1"/>
</dbReference>
<dbReference type="InterPro" id="IPR016166">
    <property type="entry name" value="FAD-bd_PCMH"/>
</dbReference>
<dbReference type="SMART" id="SM01092">
    <property type="entry name" value="CO_deh_flav_C"/>
    <property type="match status" value="1"/>
</dbReference>
<comment type="caution">
    <text evidence="4">The sequence shown here is derived from an EMBL/GenBank/DDBJ whole genome shotgun (WGS) entry which is preliminary data.</text>
</comment>
<evidence type="ECO:0000256" key="1">
    <source>
        <dbReference type="ARBA" id="ARBA00022630"/>
    </source>
</evidence>
<dbReference type="Pfam" id="PF03450">
    <property type="entry name" value="CO_deh_flav_C"/>
    <property type="match status" value="1"/>
</dbReference>
<dbReference type="RefSeq" id="WP_258294720.1">
    <property type="nucleotide sequence ID" value="NZ_JANKJG010000007.1"/>
</dbReference>
<organism evidence="4 5">
    <name type="scientific">Pseudosulfitobacter koreensis</name>
    <dbReference type="NCBI Taxonomy" id="2968472"/>
    <lineage>
        <taxon>Bacteria</taxon>
        <taxon>Pseudomonadati</taxon>
        <taxon>Pseudomonadota</taxon>
        <taxon>Alphaproteobacteria</taxon>
        <taxon>Rhodobacterales</taxon>
        <taxon>Roseobacteraceae</taxon>
        <taxon>Pseudosulfitobacter</taxon>
    </lineage>
</organism>
<evidence type="ECO:0000256" key="2">
    <source>
        <dbReference type="ARBA" id="ARBA00022827"/>
    </source>
</evidence>
<keyword evidence="1" id="KW-0285">Flavoprotein</keyword>
<evidence type="ECO:0000313" key="4">
    <source>
        <dbReference type="EMBL" id="MCR8826978.1"/>
    </source>
</evidence>
<dbReference type="PROSITE" id="PS51387">
    <property type="entry name" value="FAD_PCMH"/>
    <property type="match status" value="1"/>
</dbReference>
<dbReference type="InterPro" id="IPR051312">
    <property type="entry name" value="Diverse_Substr_Oxidored"/>
</dbReference>